<sequence length="100" mass="10607">MAKKEPVQLPEGEGDKPQAEAVQADTVQADTAQTSAQPEGQAQAEQKVKPAQGDAKTVRPIVRVEHDGQVYEPGSDASFEVGGKQLQSLLDVKAVEIVEV</sequence>
<dbReference type="Proteomes" id="UP000253075">
    <property type="component" value="Unassembled WGS sequence"/>
</dbReference>
<protein>
    <submittedName>
        <fullName evidence="2">Uncharacterized protein</fullName>
    </submittedName>
</protein>
<reference evidence="2 3" key="1">
    <citation type="journal article" date="2018" name="PLoS ONE">
        <title>Phenotypic characterization and whole genome analysis of extended-spectrum beta-lactamase-producing bacteria isolated from dogs in Germany.</title>
        <authorList>
            <person name="Boehmer T."/>
            <person name="Vogler A.J."/>
            <person name="Thomas A."/>
            <person name="Sauer S."/>
            <person name="Hergenroether M."/>
            <person name="Straubinger R.K."/>
            <person name="Birdsell D."/>
            <person name="Keim P."/>
            <person name="Sahl J.W."/>
            <person name="Williamson C.H."/>
            <person name="Riehm J.M."/>
        </authorList>
    </citation>
    <scope>NUCLEOTIDE SEQUENCE [LARGE SCALE GENOMIC DNA]</scope>
    <source>
        <strain evidence="2 3">AFG_SD03_1510_Ahy_093</strain>
    </source>
</reference>
<dbReference type="AlphaFoldDB" id="A0ABD7G4A0"/>
<reference evidence="3" key="2">
    <citation type="submission" date="2018-02" db="EMBL/GenBank/DDBJ databases">
        <title>Phenotypic characterization and whole genome analysis of multidrug-resistant, extended-spectrum beta-lactamase-producing bacteria isolated from dogs in Germany.</title>
        <authorList>
            <person name="Williamson C."/>
        </authorList>
    </citation>
    <scope>NUCLEOTIDE SEQUENCE [LARGE SCALE GENOMIC DNA]</scope>
    <source>
        <strain evidence="3">AFG_SD03_1510_Ahy_093</strain>
    </source>
</reference>
<gene>
    <name evidence="2" type="ORF">C6C11_17230</name>
</gene>
<name>A0ABD7G4A0_AERHY</name>
<comment type="caution">
    <text evidence="2">The sequence shown here is derived from an EMBL/GenBank/DDBJ whole genome shotgun (WGS) entry which is preliminary data.</text>
</comment>
<feature type="region of interest" description="Disordered" evidence="1">
    <location>
        <begin position="1"/>
        <end position="60"/>
    </location>
</feature>
<accession>A0ABD7G4A0</accession>
<dbReference type="RefSeq" id="WP_054893685.1">
    <property type="nucleotide sequence ID" value="NZ_PUTQ01000027.1"/>
</dbReference>
<feature type="compositionally biased region" description="Polar residues" evidence="1">
    <location>
        <begin position="25"/>
        <end position="44"/>
    </location>
</feature>
<proteinExistence type="predicted"/>
<evidence type="ECO:0000256" key="1">
    <source>
        <dbReference type="SAM" id="MobiDB-lite"/>
    </source>
</evidence>
<evidence type="ECO:0000313" key="2">
    <source>
        <dbReference type="EMBL" id="RCF46447.1"/>
    </source>
</evidence>
<dbReference type="EMBL" id="PUTQ01000027">
    <property type="protein sequence ID" value="RCF46447.1"/>
    <property type="molecule type" value="Genomic_DNA"/>
</dbReference>
<organism evidence="2 3">
    <name type="scientific">Aeromonas hydrophila</name>
    <dbReference type="NCBI Taxonomy" id="644"/>
    <lineage>
        <taxon>Bacteria</taxon>
        <taxon>Pseudomonadati</taxon>
        <taxon>Pseudomonadota</taxon>
        <taxon>Gammaproteobacteria</taxon>
        <taxon>Aeromonadales</taxon>
        <taxon>Aeromonadaceae</taxon>
        <taxon>Aeromonas</taxon>
    </lineage>
</organism>
<evidence type="ECO:0000313" key="3">
    <source>
        <dbReference type="Proteomes" id="UP000253075"/>
    </source>
</evidence>